<keyword evidence="1" id="KW-0732">Signal</keyword>
<dbReference type="AlphaFoldDB" id="A0A811Y013"/>
<feature type="signal peptide" evidence="1">
    <location>
        <begin position="1"/>
        <end position="24"/>
    </location>
</feature>
<name>A0A811Y013_NYCPR</name>
<evidence type="ECO:0000256" key="1">
    <source>
        <dbReference type="SAM" id="SignalP"/>
    </source>
</evidence>
<sequence>MLLVHFSLLSGVPGFSCLVLLAQASPENEKKKEKCGAKEFCCIPDVKYIPSNPVEKQQTICEPKDSEWHKHILSNVYTGFETSRRAIFDCTANPLLKNV</sequence>
<evidence type="ECO:0000313" key="2">
    <source>
        <dbReference type="EMBL" id="CAD7669532.1"/>
    </source>
</evidence>
<reference evidence="2" key="1">
    <citation type="submission" date="2020-12" db="EMBL/GenBank/DDBJ databases">
        <authorList>
            <consortium name="Molecular Ecology Group"/>
        </authorList>
    </citation>
    <scope>NUCLEOTIDE SEQUENCE</scope>
    <source>
        <strain evidence="2">TBG_1078</strain>
    </source>
</reference>
<keyword evidence="3" id="KW-1185">Reference proteome</keyword>
<feature type="chain" id="PRO_5032543452" evidence="1">
    <location>
        <begin position="25"/>
        <end position="99"/>
    </location>
</feature>
<organism evidence="2 3">
    <name type="scientific">Nyctereutes procyonoides</name>
    <name type="common">Raccoon dog</name>
    <name type="synonym">Canis procyonoides</name>
    <dbReference type="NCBI Taxonomy" id="34880"/>
    <lineage>
        <taxon>Eukaryota</taxon>
        <taxon>Metazoa</taxon>
        <taxon>Chordata</taxon>
        <taxon>Craniata</taxon>
        <taxon>Vertebrata</taxon>
        <taxon>Euteleostomi</taxon>
        <taxon>Mammalia</taxon>
        <taxon>Eutheria</taxon>
        <taxon>Laurasiatheria</taxon>
        <taxon>Carnivora</taxon>
        <taxon>Caniformia</taxon>
        <taxon>Canidae</taxon>
        <taxon>Nyctereutes</taxon>
    </lineage>
</organism>
<gene>
    <name evidence="2" type="ORF">NYPRO_LOCUS2326</name>
</gene>
<proteinExistence type="predicted"/>
<protein>
    <submittedName>
        <fullName evidence="2">(raccoon dog) hypothetical protein</fullName>
    </submittedName>
</protein>
<dbReference type="EMBL" id="CAJHUB010000653">
    <property type="protein sequence ID" value="CAD7669532.1"/>
    <property type="molecule type" value="Genomic_DNA"/>
</dbReference>
<accession>A0A811Y013</accession>
<dbReference type="Proteomes" id="UP000645828">
    <property type="component" value="Unassembled WGS sequence"/>
</dbReference>
<comment type="caution">
    <text evidence="2">The sequence shown here is derived from an EMBL/GenBank/DDBJ whole genome shotgun (WGS) entry which is preliminary data.</text>
</comment>
<evidence type="ECO:0000313" key="3">
    <source>
        <dbReference type="Proteomes" id="UP000645828"/>
    </source>
</evidence>